<dbReference type="Gene3D" id="1.20.120.160">
    <property type="entry name" value="HPT domain"/>
    <property type="match status" value="1"/>
</dbReference>
<dbReference type="RefSeq" id="WP_318597920.1">
    <property type="nucleotide sequence ID" value="NZ_JAWSTH010000036.1"/>
</dbReference>
<reference evidence="6" key="1">
    <citation type="submission" date="2023-07" db="EMBL/GenBank/DDBJ databases">
        <title>Conexibacter stalactiti sp. nov., isolated from stalactites in a lava cave and emended description of the genus Conexibacter.</title>
        <authorList>
            <person name="Lee S.D."/>
        </authorList>
    </citation>
    <scope>NUCLEOTIDE SEQUENCE [LARGE SCALE GENOMIC DNA]</scope>
    <source>
        <strain evidence="6">KCTC 39840</strain>
    </source>
</reference>
<dbReference type="InterPro" id="IPR050595">
    <property type="entry name" value="Bact_response_regulator"/>
</dbReference>
<keyword evidence="1 2" id="KW-0597">Phosphoprotein</keyword>
<evidence type="ECO:0000256" key="3">
    <source>
        <dbReference type="SAM" id="MobiDB-lite"/>
    </source>
</evidence>
<dbReference type="PANTHER" id="PTHR44591">
    <property type="entry name" value="STRESS RESPONSE REGULATOR PROTEIN 1"/>
    <property type="match status" value="1"/>
</dbReference>
<accession>A0ABU4HQS5</accession>
<keyword evidence="6" id="KW-1185">Reference proteome</keyword>
<feature type="region of interest" description="Disordered" evidence="3">
    <location>
        <begin position="103"/>
        <end position="122"/>
    </location>
</feature>
<comment type="caution">
    <text evidence="5">The sequence shown here is derived from an EMBL/GenBank/DDBJ whole genome shotgun (WGS) entry which is preliminary data.</text>
</comment>
<dbReference type="InterPro" id="IPR001789">
    <property type="entry name" value="Sig_transdc_resp-reg_receiver"/>
</dbReference>
<dbReference type="EMBL" id="JAWSTH010000036">
    <property type="protein sequence ID" value="MDW5595584.1"/>
    <property type="molecule type" value="Genomic_DNA"/>
</dbReference>
<organism evidence="5 6">
    <name type="scientific">Conexibacter stalactiti</name>
    <dbReference type="NCBI Taxonomy" id="1940611"/>
    <lineage>
        <taxon>Bacteria</taxon>
        <taxon>Bacillati</taxon>
        <taxon>Actinomycetota</taxon>
        <taxon>Thermoleophilia</taxon>
        <taxon>Solirubrobacterales</taxon>
        <taxon>Conexibacteraceae</taxon>
        <taxon>Conexibacter</taxon>
    </lineage>
</organism>
<proteinExistence type="predicted"/>
<reference evidence="5 6" key="2">
    <citation type="submission" date="2023-10" db="EMBL/GenBank/DDBJ databases">
        <authorList>
            <person name="Han X.F."/>
        </authorList>
    </citation>
    <scope>NUCLEOTIDE SEQUENCE [LARGE SCALE GENOMIC DNA]</scope>
    <source>
        <strain evidence="5 6">KCTC 39840</strain>
    </source>
</reference>
<dbReference type="InterPro" id="IPR011006">
    <property type="entry name" value="CheY-like_superfamily"/>
</dbReference>
<evidence type="ECO:0000313" key="6">
    <source>
        <dbReference type="Proteomes" id="UP001284601"/>
    </source>
</evidence>
<protein>
    <submittedName>
        <fullName evidence="5">Response regulator</fullName>
    </submittedName>
</protein>
<feature type="domain" description="Response regulatory" evidence="4">
    <location>
        <begin position="127"/>
        <end position="246"/>
    </location>
</feature>
<dbReference type="PROSITE" id="PS50110">
    <property type="entry name" value="RESPONSE_REGULATORY"/>
    <property type="match status" value="1"/>
</dbReference>
<dbReference type="Proteomes" id="UP001284601">
    <property type="component" value="Unassembled WGS sequence"/>
</dbReference>
<dbReference type="InterPro" id="IPR036641">
    <property type="entry name" value="HPT_dom_sf"/>
</dbReference>
<dbReference type="CDD" id="cd00156">
    <property type="entry name" value="REC"/>
    <property type="match status" value="1"/>
</dbReference>
<dbReference type="Pfam" id="PF00072">
    <property type="entry name" value="Response_reg"/>
    <property type="match status" value="1"/>
</dbReference>
<sequence>MTESVVPEELAELWEELRPAVLVQVAAVRAAVAALHAGPLPAEAREQARTDAHQLAGSLGSFGFDAAGRAARTLELRFKAGPASEEAPELDALVRELAEQLDPLPTPQPAAPREPATHEAPGPSRVDVALVEDDEVLAALALHALGARGWTTRWIADGERALRELGGARPALRPRLLLVDWELPSRNGPELLRALASDGSLTDVAIVMTTGHGGEEAVAEARALGAAHLAKPYTVARLVETVRARLAP</sequence>
<name>A0ABU4HQS5_9ACTN</name>
<evidence type="ECO:0000259" key="4">
    <source>
        <dbReference type="PROSITE" id="PS50110"/>
    </source>
</evidence>
<evidence type="ECO:0000256" key="1">
    <source>
        <dbReference type="ARBA" id="ARBA00022553"/>
    </source>
</evidence>
<feature type="modified residue" description="4-aspartylphosphate" evidence="2">
    <location>
        <position position="180"/>
    </location>
</feature>
<dbReference type="SUPFAM" id="SSF52172">
    <property type="entry name" value="CheY-like"/>
    <property type="match status" value="1"/>
</dbReference>
<evidence type="ECO:0000313" key="5">
    <source>
        <dbReference type="EMBL" id="MDW5595584.1"/>
    </source>
</evidence>
<dbReference type="Gene3D" id="3.40.50.2300">
    <property type="match status" value="1"/>
</dbReference>
<gene>
    <name evidence="5" type="ORF">R7226_14635</name>
</gene>
<dbReference type="Pfam" id="PF01627">
    <property type="entry name" value="Hpt"/>
    <property type="match status" value="1"/>
</dbReference>
<dbReference type="InterPro" id="IPR008207">
    <property type="entry name" value="Sig_transdc_His_kin_Hpt_dom"/>
</dbReference>
<dbReference type="PANTHER" id="PTHR44591:SF3">
    <property type="entry name" value="RESPONSE REGULATORY DOMAIN-CONTAINING PROTEIN"/>
    <property type="match status" value="1"/>
</dbReference>
<dbReference type="SMART" id="SM00448">
    <property type="entry name" value="REC"/>
    <property type="match status" value="1"/>
</dbReference>
<dbReference type="SUPFAM" id="SSF47226">
    <property type="entry name" value="Histidine-containing phosphotransfer domain, HPT domain"/>
    <property type="match status" value="1"/>
</dbReference>
<evidence type="ECO:0000256" key="2">
    <source>
        <dbReference type="PROSITE-ProRule" id="PRU00169"/>
    </source>
</evidence>